<evidence type="ECO:0000256" key="1">
    <source>
        <dbReference type="ARBA" id="ARBA00022737"/>
    </source>
</evidence>
<feature type="compositionally biased region" description="Basic and acidic residues" evidence="3">
    <location>
        <begin position="666"/>
        <end position="677"/>
    </location>
</feature>
<dbReference type="Gene3D" id="3.40.50.300">
    <property type="entry name" value="P-loop containing nucleotide triphosphate hydrolases"/>
    <property type="match status" value="1"/>
</dbReference>
<dbReference type="InterPro" id="IPR054471">
    <property type="entry name" value="GPIID_WHD"/>
</dbReference>
<dbReference type="PROSITE" id="PS50297">
    <property type="entry name" value="ANK_REP_REGION"/>
    <property type="match status" value="1"/>
</dbReference>
<dbReference type="EMBL" id="JAZAVJ010000212">
    <property type="protein sequence ID" value="KAK7404149.1"/>
    <property type="molecule type" value="Genomic_DNA"/>
</dbReference>
<feature type="repeat" description="ANK" evidence="2">
    <location>
        <begin position="1113"/>
        <end position="1141"/>
    </location>
</feature>
<dbReference type="InterPro" id="IPR027417">
    <property type="entry name" value="P-loop_NTPase"/>
</dbReference>
<dbReference type="Pfam" id="PF24883">
    <property type="entry name" value="NPHP3_N"/>
    <property type="match status" value="1"/>
</dbReference>
<dbReference type="SMART" id="SM00248">
    <property type="entry name" value="ANK"/>
    <property type="match status" value="3"/>
</dbReference>
<keyword evidence="2" id="KW-0040">ANK repeat</keyword>
<keyword evidence="1" id="KW-0677">Repeat</keyword>
<feature type="repeat" description="ANK" evidence="2">
    <location>
        <begin position="926"/>
        <end position="964"/>
    </location>
</feature>
<evidence type="ECO:0000256" key="3">
    <source>
        <dbReference type="SAM" id="MobiDB-lite"/>
    </source>
</evidence>
<reference evidence="6 7" key="1">
    <citation type="journal article" date="2025" name="Microbiol. Resour. Announc.">
        <title>Draft genome sequences for Neonectria magnoliae and Neonectria punicea, canker pathogens of Liriodendron tulipifera and Acer saccharum in West Virginia.</title>
        <authorList>
            <person name="Petronek H.M."/>
            <person name="Kasson M.T."/>
            <person name="Metheny A.M."/>
            <person name="Stauder C.M."/>
            <person name="Lovett B."/>
            <person name="Lynch S.C."/>
            <person name="Garnas J.R."/>
            <person name="Kasson L.R."/>
            <person name="Stajich J.E."/>
        </authorList>
    </citation>
    <scope>NUCLEOTIDE SEQUENCE [LARGE SCALE GENOMIC DNA]</scope>
    <source>
        <strain evidence="6 7">NRRL 64653</strain>
    </source>
</reference>
<evidence type="ECO:0000256" key="2">
    <source>
        <dbReference type="PROSITE-ProRule" id="PRU00023"/>
    </source>
</evidence>
<dbReference type="Pfam" id="PF12796">
    <property type="entry name" value="Ank_2"/>
    <property type="match status" value="1"/>
</dbReference>
<dbReference type="InterPro" id="IPR002110">
    <property type="entry name" value="Ankyrin_rpt"/>
</dbReference>
<dbReference type="PROSITE" id="PS50088">
    <property type="entry name" value="ANK_REPEAT"/>
    <property type="match status" value="2"/>
</dbReference>
<dbReference type="SUPFAM" id="SSF52540">
    <property type="entry name" value="P-loop containing nucleoside triphosphate hydrolases"/>
    <property type="match status" value="1"/>
</dbReference>
<dbReference type="Gene3D" id="1.25.40.20">
    <property type="entry name" value="Ankyrin repeat-containing domain"/>
    <property type="match status" value="2"/>
</dbReference>
<evidence type="ECO:0000259" key="4">
    <source>
        <dbReference type="Pfam" id="PF22939"/>
    </source>
</evidence>
<accession>A0ABR1GQW0</accession>
<comment type="caution">
    <text evidence="6">The sequence shown here is derived from an EMBL/GenBank/DDBJ whole genome shotgun (WGS) entry which is preliminary data.</text>
</comment>
<gene>
    <name evidence="6" type="ORF">QQX98_010053</name>
</gene>
<dbReference type="Proteomes" id="UP001498476">
    <property type="component" value="Unassembled WGS sequence"/>
</dbReference>
<keyword evidence="7" id="KW-1185">Reference proteome</keyword>
<feature type="region of interest" description="Disordered" evidence="3">
    <location>
        <begin position="648"/>
        <end position="677"/>
    </location>
</feature>
<name>A0ABR1GQW0_9HYPO</name>
<dbReference type="InterPro" id="IPR056884">
    <property type="entry name" value="NPHP3-like_N"/>
</dbReference>
<dbReference type="PANTHER" id="PTHR10039:SF10">
    <property type="entry name" value="NACHT DOMAIN-CONTAINING PROTEIN"/>
    <property type="match status" value="1"/>
</dbReference>
<dbReference type="SUPFAM" id="SSF48403">
    <property type="entry name" value="Ankyrin repeat"/>
    <property type="match status" value="1"/>
</dbReference>
<sequence length="1282" mass="145156">MSVVAPIAAPLGPDVRLAKAVSEFGAGLSDKYRPVFKTWQTHSPPSETDVIRLTEEVNRDGCRLHQNSWKPFGTRLFKFLDQIQILIKPGDILVSGSQNMIASGVWATVRLSLEIATSYLSYFEKVSLLLMRLGHSTIIQRDRILLFPNDPDLKAFTCEYLIIIVDICRMIICFEGKRFFAQLAHSVTLETEFKEFETQLGFWSKVINKKLAYLNEKSQAQTSTAIATIQGNISFWAESRKREAEDWRIQVLRQLSPYQDEFESTWRRERRKGSVTWLLNDKRYTSWRLNSSSSTLLLYGSLGSGKTVAMANITGKFWPSLSTQAQSSEQGSCAVASFFCQFRNRKTLNPRTLFGSIAHQFLRSLRLSADHPAILHYRHEFTTNDTESIIDNIKTHFPRDCHYYIILDGLDELCIEDAHEVLQPLADLQDHLQLHICCSARLESSIRPMVSQNLRNTQSLSMSSPKKDREIESFIEGELQRRSHTQELDEATRKLVRDALVLGAQGMYLWVALQLNALFPLYGETVTVLEDLSHFLDRLPTGLFESFEEALGRIKDRHYGSRIFELVAASIRPLTKNELRAALNIEPGVPFWDPSTLPRDPEAIVYRCGGGLLQIDEEENTVHFIHHSALQHVLTDGQSEDAEIAMEVKERSEGDKESRVTSGFPELDRVSSRDSKKSYEEHRHKAYLFSTHQADTEMGYVCMTALHFEQHDRRLSRPRKLFVNEKTLQTISAATTEHGLFARFMTTILQRQGSSGRIPEFDIARIIEDLSAVKSSVKVSEAQLFFSYAESHWLDHTSWPCFKPKDEANFHKLFVKLIRENAPGLLFPWGSNASFSTIMNWAQSNRHLRLLYDLLCGAEGSACKSILQTFRQMPKSRLSAFSCHGICLKDVLCRFVDDEFLDVAGIDTLLALGAPPDEQYQDKSWQGLTPLQLAIQRMSEHKSYEVDVLRRLLKAGADTTGSPDGRPPILLAIDAHWAAGYQVLFSNGARVYPVRHRLGQGLSESMLLGLDLAMFRGPDADPMIQDLIACGAEIDQYFKQHSWPVTLRSENTRPADSLEFNAYSGEGDDWVNIQQVEAQQYYYLSAQDQAQAHERVLHWLRKTNSNVNISAANGMTPLGLAIVLSVPDLVREMLEAGANPNERFWGARSYYPNRPLLFAARKGSTEIVRLLFCYGASVQKLLRGKTILEMALEEESKIERIPELLFSNLGAMTQALDGYPQNLKEITASTPSALRIIVQAIPEVDRGKATREGGQKMNLNNARNDINKGIRDFTCGESLTRS</sequence>
<feature type="compositionally biased region" description="Basic and acidic residues" evidence="3">
    <location>
        <begin position="648"/>
        <end position="659"/>
    </location>
</feature>
<evidence type="ECO:0000313" key="7">
    <source>
        <dbReference type="Proteomes" id="UP001498476"/>
    </source>
</evidence>
<dbReference type="InterPro" id="IPR036770">
    <property type="entry name" value="Ankyrin_rpt-contain_sf"/>
</dbReference>
<proteinExistence type="predicted"/>
<feature type="domain" description="GPI inositol-deacylase winged helix" evidence="4">
    <location>
        <begin position="553"/>
        <end position="641"/>
    </location>
</feature>
<evidence type="ECO:0000259" key="5">
    <source>
        <dbReference type="Pfam" id="PF24883"/>
    </source>
</evidence>
<protein>
    <recommendedName>
        <fullName evidence="8">NACHT domain-containing protein</fullName>
    </recommendedName>
</protein>
<evidence type="ECO:0000313" key="6">
    <source>
        <dbReference type="EMBL" id="KAK7404149.1"/>
    </source>
</evidence>
<dbReference type="PANTHER" id="PTHR10039">
    <property type="entry name" value="AMELOGENIN"/>
    <property type="match status" value="1"/>
</dbReference>
<evidence type="ECO:0008006" key="8">
    <source>
        <dbReference type="Google" id="ProtNLM"/>
    </source>
</evidence>
<organism evidence="6 7">
    <name type="scientific">Neonectria punicea</name>
    <dbReference type="NCBI Taxonomy" id="979145"/>
    <lineage>
        <taxon>Eukaryota</taxon>
        <taxon>Fungi</taxon>
        <taxon>Dikarya</taxon>
        <taxon>Ascomycota</taxon>
        <taxon>Pezizomycotina</taxon>
        <taxon>Sordariomycetes</taxon>
        <taxon>Hypocreomycetidae</taxon>
        <taxon>Hypocreales</taxon>
        <taxon>Nectriaceae</taxon>
        <taxon>Neonectria</taxon>
    </lineage>
</organism>
<feature type="domain" description="Nephrocystin 3-like N-terminal" evidence="5">
    <location>
        <begin position="273"/>
        <end position="441"/>
    </location>
</feature>
<dbReference type="Pfam" id="PF22939">
    <property type="entry name" value="WHD_GPIID"/>
    <property type="match status" value="1"/>
</dbReference>